<feature type="compositionally biased region" description="Low complexity" evidence="14">
    <location>
        <begin position="392"/>
        <end position="405"/>
    </location>
</feature>
<evidence type="ECO:0000256" key="9">
    <source>
        <dbReference type="ARBA" id="ARBA00057862"/>
    </source>
</evidence>
<evidence type="ECO:0000313" key="17">
    <source>
        <dbReference type="Proteomes" id="UP000225706"/>
    </source>
</evidence>
<keyword evidence="6" id="KW-0832">Ubl conjugation</keyword>
<dbReference type="InterPro" id="IPR015655">
    <property type="entry name" value="PP2C"/>
</dbReference>
<keyword evidence="17" id="KW-1185">Reference proteome</keyword>
<feature type="compositionally biased region" description="Low complexity" evidence="14">
    <location>
        <begin position="452"/>
        <end position="463"/>
    </location>
</feature>
<dbReference type="EMBL" id="LSMT01000030">
    <property type="protein sequence ID" value="PFX31874.1"/>
    <property type="molecule type" value="Genomic_DNA"/>
</dbReference>
<protein>
    <recommendedName>
        <fullName evidence="11">TGF-beta-activated kinase 1 and MAP3K7-binding protein 1</fullName>
    </recommendedName>
    <alternativeName>
        <fullName evidence="12">Mitogen-activated protein kinase kinase kinase 7-interacting protein 1</fullName>
    </alternativeName>
    <alternativeName>
        <fullName evidence="13">TGF-beta-activated kinase 1-binding protein 1</fullName>
    </alternativeName>
</protein>
<comment type="subunit">
    <text evidence="10">Interacts with XIAP and BIRC7. Interacts with TRAF6 and MAP3K7; during IL-1 signaling. Identified in the TRIKA2 complex composed of MAP3K7, TAB1 and TAB2. Interacts with TRAF6 and MAPK14; these interactions allow MAPK14 autophosphorylation. Interacts with STING1; interaction takes place following cGAMP activation and promotes TAB1 recruitment to the endoplasmic reticulum, triggering MAP3K7/TAK1 activation and STING1 phosphorylation.</text>
</comment>
<dbReference type="InterPro" id="IPR036457">
    <property type="entry name" value="PPM-type-like_dom_sf"/>
</dbReference>
<dbReference type="GO" id="GO:1902533">
    <property type="term" value="P:positive regulation of intracellular signal transduction"/>
    <property type="evidence" value="ECO:0007669"/>
    <property type="project" value="UniProtKB-ARBA"/>
</dbReference>
<feature type="region of interest" description="Disordered" evidence="14">
    <location>
        <begin position="371"/>
        <end position="504"/>
    </location>
</feature>
<evidence type="ECO:0000256" key="6">
    <source>
        <dbReference type="ARBA" id="ARBA00022843"/>
    </source>
</evidence>
<keyword evidence="7" id="KW-0472">Membrane</keyword>
<dbReference type="PANTHER" id="PTHR13832">
    <property type="entry name" value="PROTEIN PHOSPHATASE 2C"/>
    <property type="match status" value="1"/>
</dbReference>
<keyword evidence="5" id="KW-0256">Endoplasmic reticulum</keyword>
<name>A0A2B4SMF0_STYPI</name>
<sequence>MASKRNSTATQSPTENWTDDLPVCKLSGVGFLTNQRYREDGGRREEHELEDRSFHFNVDDTYLYGVFDGHDGTRASDFTVQRLPAELLLGQLTADMNDEQIKGAIRQAFIVVEKGFFQSLDDALAEKTEIQLSMPEGLSSYEAYQQFPDEVARMQALQDEISGGTTAVLALIFQNKLFVANVGDSRALLCRETPEGNLSVVQLSVDHVTSNQDELTRLANLGLDIQQILRNHRIGNQENTRSIGDYCVKGGYKDFDILSVATEEPVIAEPHICGGFPIDETFFCLVLMSDGVYESIDEASDVETNSNFDVVRLVTEELQCQKNLTGVAQAVVDRVGRAHHDAYMNQMPNCQKRDDMTLLIRIFKEEIANSLKSPRAPGRQSVSGMPPMSPGVLPVSVPYNPSNPVTGSTPSLYIPSGVQTRPAPTGNSPSPTTSTPTNLVPQVTISRSDTQSSASSASGSPSGSFPPEHAAVLGASSQGIDGEGEGNEQRQGTETNEEARVKPYVDFTDFNRQVEELGADHVYGWDNPKPAAPTTPV</sequence>
<evidence type="ECO:0000256" key="12">
    <source>
        <dbReference type="ARBA" id="ARBA00080486"/>
    </source>
</evidence>
<evidence type="ECO:0000256" key="8">
    <source>
        <dbReference type="ARBA" id="ARBA00023180"/>
    </source>
</evidence>
<evidence type="ECO:0000313" key="16">
    <source>
        <dbReference type="EMBL" id="PFX31874.1"/>
    </source>
</evidence>
<evidence type="ECO:0000256" key="13">
    <source>
        <dbReference type="ARBA" id="ARBA00080658"/>
    </source>
</evidence>
<keyword evidence="8" id="KW-0325">Glycoprotein</keyword>
<dbReference type="PROSITE" id="PS51746">
    <property type="entry name" value="PPM_2"/>
    <property type="match status" value="1"/>
</dbReference>
<dbReference type="SMART" id="SM00332">
    <property type="entry name" value="PP2Cc"/>
    <property type="match status" value="1"/>
</dbReference>
<dbReference type="Pfam" id="PF00481">
    <property type="entry name" value="PP2C"/>
    <property type="match status" value="1"/>
</dbReference>
<evidence type="ECO:0000256" key="14">
    <source>
        <dbReference type="SAM" id="MobiDB-lite"/>
    </source>
</evidence>
<evidence type="ECO:0000256" key="1">
    <source>
        <dbReference type="ARBA" id="ARBA00004397"/>
    </source>
</evidence>
<keyword evidence="3" id="KW-0963">Cytoplasm</keyword>
<dbReference type="AlphaFoldDB" id="A0A2B4SMF0"/>
<feature type="domain" description="PPM-type phosphatase" evidence="15">
    <location>
        <begin position="28"/>
        <end position="363"/>
    </location>
</feature>
<evidence type="ECO:0000256" key="2">
    <source>
        <dbReference type="ARBA" id="ARBA00004514"/>
    </source>
</evidence>
<dbReference type="GO" id="GO:0004722">
    <property type="term" value="F:protein serine/threonine phosphatase activity"/>
    <property type="evidence" value="ECO:0007669"/>
    <property type="project" value="InterPro"/>
</dbReference>
<evidence type="ECO:0000256" key="4">
    <source>
        <dbReference type="ARBA" id="ARBA00022553"/>
    </source>
</evidence>
<dbReference type="FunFam" id="3.60.40.10:FF:000014">
    <property type="entry name" value="TGF-beta-activated kinase 1 and MAP3K7-binding protein 1-like"/>
    <property type="match status" value="1"/>
</dbReference>
<proteinExistence type="predicted"/>
<evidence type="ECO:0000259" key="15">
    <source>
        <dbReference type="PROSITE" id="PS51746"/>
    </source>
</evidence>
<dbReference type="GO" id="GO:0005829">
    <property type="term" value="C:cytosol"/>
    <property type="evidence" value="ECO:0007669"/>
    <property type="project" value="UniProtKB-SubCell"/>
</dbReference>
<evidence type="ECO:0000256" key="7">
    <source>
        <dbReference type="ARBA" id="ARBA00023136"/>
    </source>
</evidence>
<dbReference type="PANTHER" id="PTHR13832:SF533">
    <property type="entry name" value="TGF-BETA-ACTIVATED KINASE 1 AND MAP3K7-BINDING PROTEIN 1"/>
    <property type="match status" value="1"/>
</dbReference>
<organism evidence="16 17">
    <name type="scientific">Stylophora pistillata</name>
    <name type="common">Smooth cauliflower coral</name>
    <dbReference type="NCBI Taxonomy" id="50429"/>
    <lineage>
        <taxon>Eukaryota</taxon>
        <taxon>Metazoa</taxon>
        <taxon>Cnidaria</taxon>
        <taxon>Anthozoa</taxon>
        <taxon>Hexacorallia</taxon>
        <taxon>Scleractinia</taxon>
        <taxon>Astrocoeniina</taxon>
        <taxon>Pocilloporidae</taxon>
        <taxon>Stylophora</taxon>
    </lineage>
</organism>
<dbReference type="GO" id="GO:0005789">
    <property type="term" value="C:endoplasmic reticulum membrane"/>
    <property type="evidence" value="ECO:0007669"/>
    <property type="project" value="UniProtKB-SubCell"/>
</dbReference>
<gene>
    <name evidence="16" type="primary">TAB1</name>
    <name evidence="16" type="ORF">AWC38_SpisGene3300</name>
</gene>
<evidence type="ECO:0000256" key="5">
    <source>
        <dbReference type="ARBA" id="ARBA00022824"/>
    </source>
</evidence>
<feature type="compositionally biased region" description="Low complexity" evidence="14">
    <location>
        <begin position="422"/>
        <end position="437"/>
    </location>
</feature>
<keyword evidence="16" id="KW-0418">Kinase</keyword>
<evidence type="ECO:0000256" key="11">
    <source>
        <dbReference type="ARBA" id="ARBA00074232"/>
    </source>
</evidence>
<dbReference type="GO" id="GO:0007165">
    <property type="term" value="P:signal transduction"/>
    <property type="evidence" value="ECO:0007669"/>
    <property type="project" value="UniProtKB-ARBA"/>
</dbReference>
<dbReference type="SUPFAM" id="SSF81606">
    <property type="entry name" value="PP2C-like"/>
    <property type="match status" value="1"/>
</dbReference>
<dbReference type="STRING" id="50429.A0A2B4SMF0"/>
<dbReference type="CDD" id="cd00143">
    <property type="entry name" value="PP2Cc"/>
    <property type="match status" value="1"/>
</dbReference>
<comment type="subcellular location">
    <subcellularLocation>
        <location evidence="2">Cytoplasm</location>
        <location evidence="2">Cytosol</location>
    </subcellularLocation>
    <subcellularLocation>
        <location evidence="1">Endoplasmic reticulum membrane</location>
        <topology evidence="1">Peripheral membrane protein</topology>
        <orientation evidence="1">Cytoplasmic side</orientation>
    </subcellularLocation>
</comment>
<keyword evidence="16" id="KW-0808">Transferase</keyword>
<accession>A0A2B4SMF0</accession>
<evidence type="ECO:0000256" key="10">
    <source>
        <dbReference type="ARBA" id="ARBA00062935"/>
    </source>
</evidence>
<dbReference type="GO" id="GO:0016301">
    <property type="term" value="F:kinase activity"/>
    <property type="evidence" value="ECO:0007669"/>
    <property type="project" value="UniProtKB-KW"/>
</dbReference>
<dbReference type="Gene3D" id="3.60.40.10">
    <property type="entry name" value="PPM-type phosphatase domain"/>
    <property type="match status" value="1"/>
</dbReference>
<feature type="compositionally biased region" description="Polar residues" evidence="14">
    <location>
        <begin position="438"/>
        <end position="451"/>
    </location>
</feature>
<comment type="caution">
    <text evidence="16">The sequence shown here is derived from an EMBL/GenBank/DDBJ whole genome shotgun (WGS) entry which is preliminary data.</text>
</comment>
<keyword evidence="4" id="KW-0597">Phosphoprotein</keyword>
<comment type="function">
    <text evidence="9">Key adapter protein that plays an essential role in JNK and NF-kappa-B activation and proinflammatory cytokines production in response to stimulation with TLRs and cytokines. Mechanistically, associates with the catalytic domain of MAP3K7/TAK1 to trigger MAP3K7/TAK1 autophosphorylation leading to its full activation. Similarly, associates with MAPK14 and triggers its autophosphorylation and subsequent activation. In turn, MAPK14 phosphorylates TAB1 and inhibits MAP3K7/TAK1 activation in a feedback control mechanism. Also plays a role in recruiting MAPK14 to the TAK1 complex for the phosphorylation of the TAB2 and TAB3 regulatory subunits.</text>
</comment>
<reference evidence="17" key="1">
    <citation type="journal article" date="2017" name="bioRxiv">
        <title>Comparative analysis of the genomes of Stylophora pistillata and Acropora digitifera provides evidence for extensive differences between species of corals.</title>
        <authorList>
            <person name="Voolstra C.R."/>
            <person name="Li Y."/>
            <person name="Liew Y.J."/>
            <person name="Baumgarten S."/>
            <person name="Zoccola D."/>
            <person name="Flot J.-F."/>
            <person name="Tambutte S."/>
            <person name="Allemand D."/>
            <person name="Aranda M."/>
        </authorList>
    </citation>
    <scope>NUCLEOTIDE SEQUENCE [LARGE SCALE GENOMIC DNA]</scope>
</reference>
<dbReference type="OrthoDB" id="10049211at2759"/>
<dbReference type="InterPro" id="IPR001932">
    <property type="entry name" value="PPM-type_phosphatase-like_dom"/>
</dbReference>
<dbReference type="GO" id="GO:0008047">
    <property type="term" value="F:enzyme activator activity"/>
    <property type="evidence" value="ECO:0007669"/>
    <property type="project" value="UniProtKB-ARBA"/>
</dbReference>
<dbReference type="Proteomes" id="UP000225706">
    <property type="component" value="Unassembled WGS sequence"/>
</dbReference>
<evidence type="ECO:0000256" key="3">
    <source>
        <dbReference type="ARBA" id="ARBA00022490"/>
    </source>
</evidence>